<keyword evidence="1" id="KW-0812">Transmembrane</keyword>
<keyword evidence="1" id="KW-1133">Transmembrane helix</keyword>
<evidence type="ECO:0000313" key="2">
    <source>
        <dbReference type="EMBL" id="HIU41817.1"/>
    </source>
</evidence>
<feature type="transmembrane region" description="Helical" evidence="1">
    <location>
        <begin position="18"/>
        <end position="39"/>
    </location>
</feature>
<proteinExistence type="predicted"/>
<organism evidence="2 3">
    <name type="scientific">Candidatus Egerieicola faecale</name>
    <dbReference type="NCBI Taxonomy" id="2840774"/>
    <lineage>
        <taxon>Bacteria</taxon>
        <taxon>Bacillati</taxon>
        <taxon>Bacillota</taxon>
        <taxon>Clostridia</taxon>
        <taxon>Eubacteriales</taxon>
        <taxon>Oscillospiraceae</taxon>
        <taxon>Oscillospiraceae incertae sedis</taxon>
        <taxon>Candidatus Egerieicola</taxon>
    </lineage>
</organism>
<evidence type="ECO:0000256" key="1">
    <source>
        <dbReference type="SAM" id="Phobius"/>
    </source>
</evidence>
<name>A0A9D1LKD1_9FIRM</name>
<dbReference type="EMBL" id="DVMX01000092">
    <property type="protein sequence ID" value="HIU41817.1"/>
    <property type="molecule type" value="Genomic_DNA"/>
</dbReference>
<reference evidence="2" key="1">
    <citation type="submission" date="2020-10" db="EMBL/GenBank/DDBJ databases">
        <authorList>
            <person name="Gilroy R."/>
        </authorList>
    </citation>
    <scope>NUCLEOTIDE SEQUENCE</scope>
    <source>
        <strain evidence="2">4509</strain>
    </source>
</reference>
<evidence type="ECO:0000313" key="3">
    <source>
        <dbReference type="Proteomes" id="UP000824082"/>
    </source>
</evidence>
<accession>A0A9D1LKD1</accession>
<dbReference type="Proteomes" id="UP000824082">
    <property type="component" value="Unassembled WGS sequence"/>
</dbReference>
<protein>
    <submittedName>
        <fullName evidence="2">Uncharacterized protein</fullName>
    </submittedName>
</protein>
<sequence>MIGLNHAHSHSAHKHKKLWLVLAGAAALAAGITLLVLWLTRPAAPVSTQGALDGDTPFTCTVNLHTGDFDATGTLERTQPGQYRLTLSQPQELEGLVAQYGEEGLTLSFHGLEFAAGLEGLNPKNLAAVLPMLWEACCTPEGLTWEGDTLSGAIGDAEFTALCSGEGGLSEFAVEDYHLTGTVTDFTWLSASE</sequence>
<dbReference type="AlphaFoldDB" id="A0A9D1LKD1"/>
<comment type="caution">
    <text evidence="2">The sequence shown here is derived from an EMBL/GenBank/DDBJ whole genome shotgun (WGS) entry which is preliminary data.</text>
</comment>
<keyword evidence="1" id="KW-0472">Membrane</keyword>
<reference evidence="2" key="2">
    <citation type="journal article" date="2021" name="PeerJ">
        <title>Extensive microbial diversity within the chicken gut microbiome revealed by metagenomics and culture.</title>
        <authorList>
            <person name="Gilroy R."/>
            <person name="Ravi A."/>
            <person name="Getino M."/>
            <person name="Pursley I."/>
            <person name="Horton D.L."/>
            <person name="Alikhan N.F."/>
            <person name="Baker D."/>
            <person name="Gharbi K."/>
            <person name="Hall N."/>
            <person name="Watson M."/>
            <person name="Adriaenssens E.M."/>
            <person name="Foster-Nyarko E."/>
            <person name="Jarju S."/>
            <person name="Secka A."/>
            <person name="Antonio M."/>
            <person name="Oren A."/>
            <person name="Chaudhuri R.R."/>
            <person name="La Ragione R."/>
            <person name="Hildebrand F."/>
            <person name="Pallen M.J."/>
        </authorList>
    </citation>
    <scope>NUCLEOTIDE SEQUENCE</scope>
    <source>
        <strain evidence="2">4509</strain>
    </source>
</reference>
<gene>
    <name evidence="2" type="ORF">IAD19_04610</name>
</gene>